<evidence type="ECO:0000313" key="3">
    <source>
        <dbReference type="Proteomes" id="UP000823909"/>
    </source>
</evidence>
<organism evidence="2 3">
    <name type="scientific">Candidatus Mediterraneibacter quadrami</name>
    <dbReference type="NCBI Taxonomy" id="2838684"/>
    <lineage>
        <taxon>Bacteria</taxon>
        <taxon>Bacillati</taxon>
        <taxon>Bacillota</taxon>
        <taxon>Clostridia</taxon>
        <taxon>Lachnospirales</taxon>
        <taxon>Lachnospiraceae</taxon>
        <taxon>Mediterraneibacter</taxon>
    </lineage>
</organism>
<dbReference type="Pfam" id="PF08244">
    <property type="entry name" value="Glyco_hydro_32C"/>
    <property type="match status" value="1"/>
</dbReference>
<dbReference type="InterPro" id="IPR013320">
    <property type="entry name" value="ConA-like_dom_sf"/>
</dbReference>
<reference evidence="2" key="2">
    <citation type="submission" date="2021-04" db="EMBL/GenBank/DDBJ databases">
        <authorList>
            <person name="Gilroy R."/>
        </authorList>
    </citation>
    <scope>NUCLEOTIDE SEQUENCE</scope>
    <source>
        <strain evidence="2">ChiBcec15-3976</strain>
    </source>
</reference>
<dbReference type="Gene3D" id="2.60.120.560">
    <property type="entry name" value="Exo-inulinase, domain 1"/>
    <property type="match status" value="1"/>
</dbReference>
<comment type="caution">
    <text evidence="2">The sequence shown here is derived from an EMBL/GenBank/DDBJ whole genome shotgun (WGS) entry which is preliminary data.</text>
</comment>
<evidence type="ECO:0000259" key="1">
    <source>
        <dbReference type="Pfam" id="PF08244"/>
    </source>
</evidence>
<protein>
    <submittedName>
        <fullName evidence="2">GH32 C-terminal domain-containing protein</fullName>
    </submittedName>
</protein>
<name>A0A9D2U8W7_9FIRM</name>
<sequence>MTASREIGGYLITRKGNRIVTDRAAVYPSFEGAHLISKTPDTDYNNPDGTCHLDVIVDSNLIEVYVNGGKYVISSTVYGLKPEIRYSGVREIRGYATMSADF</sequence>
<reference evidence="2" key="1">
    <citation type="journal article" date="2021" name="PeerJ">
        <title>Extensive microbial diversity within the chicken gut microbiome revealed by metagenomics and culture.</title>
        <authorList>
            <person name="Gilroy R."/>
            <person name="Ravi A."/>
            <person name="Getino M."/>
            <person name="Pursley I."/>
            <person name="Horton D.L."/>
            <person name="Alikhan N.F."/>
            <person name="Baker D."/>
            <person name="Gharbi K."/>
            <person name="Hall N."/>
            <person name="Watson M."/>
            <person name="Adriaenssens E.M."/>
            <person name="Foster-Nyarko E."/>
            <person name="Jarju S."/>
            <person name="Secka A."/>
            <person name="Antonio M."/>
            <person name="Oren A."/>
            <person name="Chaudhuri R.R."/>
            <person name="La Ragione R."/>
            <person name="Hildebrand F."/>
            <person name="Pallen M.J."/>
        </authorList>
    </citation>
    <scope>NUCLEOTIDE SEQUENCE</scope>
    <source>
        <strain evidence="2">ChiBcec15-3976</strain>
    </source>
</reference>
<evidence type="ECO:0000313" key="2">
    <source>
        <dbReference type="EMBL" id="HJD43143.1"/>
    </source>
</evidence>
<proteinExistence type="predicted"/>
<gene>
    <name evidence="2" type="ORF">H9910_09090</name>
</gene>
<accession>A0A9D2U8W7</accession>
<dbReference type="Proteomes" id="UP000823909">
    <property type="component" value="Unassembled WGS sequence"/>
</dbReference>
<feature type="domain" description="Glycosyl hydrolase family 32 C-terminal" evidence="1">
    <location>
        <begin position="15"/>
        <end position="83"/>
    </location>
</feature>
<dbReference type="AlphaFoldDB" id="A0A9D2U8W7"/>
<dbReference type="SUPFAM" id="SSF49899">
    <property type="entry name" value="Concanavalin A-like lectins/glucanases"/>
    <property type="match status" value="1"/>
</dbReference>
<dbReference type="InterPro" id="IPR013189">
    <property type="entry name" value="Glyco_hydro_32_C"/>
</dbReference>
<dbReference type="EMBL" id="DWUU01000054">
    <property type="protein sequence ID" value="HJD43143.1"/>
    <property type="molecule type" value="Genomic_DNA"/>
</dbReference>